<comment type="caution">
    <text evidence="8">The sequence shown here is derived from an EMBL/GenBank/DDBJ whole genome shotgun (WGS) entry which is preliminary data.</text>
</comment>
<dbReference type="EMBL" id="VUMG01000004">
    <property type="protein sequence ID" value="MSS46563.1"/>
    <property type="molecule type" value="Genomic_DNA"/>
</dbReference>
<protein>
    <submittedName>
        <fullName evidence="8">DsbA family protein</fullName>
    </submittedName>
</protein>
<dbReference type="Pfam" id="PF13462">
    <property type="entry name" value="Thioredoxin_4"/>
    <property type="match status" value="1"/>
</dbReference>
<evidence type="ECO:0000256" key="4">
    <source>
        <dbReference type="ARBA" id="ARBA00023157"/>
    </source>
</evidence>
<keyword evidence="4" id="KW-1015">Disulfide bond</keyword>
<organism evidence="8 9">
    <name type="scientific">Cutibacterium porci</name>
    <dbReference type="NCBI Taxonomy" id="2605781"/>
    <lineage>
        <taxon>Bacteria</taxon>
        <taxon>Bacillati</taxon>
        <taxon>Actinomycetota</taxon>
        <taxon>Actinomycetes</taxon>
        <taxon>Propionibacteriales</taxon>
        <taxon>Propionibacteriaceae</taxon>
        <taxon>Cutibacterium</taxon>
    </lineage>
</organism>
<keyword evidence="6" id="KW-1133">Transmembrane helix</keyword>
<evidence type="ECO:0000256" key="2">
    <source>
        <dbReference type="ARBA" id="ARBA00022729"/>
    </source>
</evidence>
<proteinExistence type="inferred from homology"/>
<name>A0A7K0J9S0_9ACTN</name>
<keyword evidence="9" id="KW-1185">Reference proteome</keyword>
<dbReference type="RefSeq" id="WP_154564771.1">
    <property type="nucleotide sequence ID" value="NZ_VUMG01000004.1"/>
</dbReference>
<evidence type="ECO:0000259" key="7">
    <source>
        <dbReference type="Pfam" id="PF13462"/>
    </source>
</evidence>
<evidence type="ECO:0000313" key="9">
    <source>
        <dbReference type="Proteomes" id="UP000466104"/>
    </source>
</evidence>
<evidence type="ECO:0000256" key="6">
    <source>
        <dbReference type="SAM" id="Phobius"/>
    </source>
</evidence>
<dbReference type="InterPro" id="IPR012336">
    <property type="entry name" value="Thioredoxin-like_fold"/>
</dbReference>
<keyword evidence="3" id="KW-0560">Oxidoreductase</keyword>
<feature type="domain" description="Thioredoxin-like fold" evidence="7">
    <location>
        <begin position="89"/>
        <end position="241"/>
    </location>
</feature>
<dbReference type="PANTHER" id="PTHR13887:SF14">
    <property type="entry name" value="DISULFIDE BOND FORMATION PROTEIN D"/>
    <property type="match status" value="1"/>
</dbReference>
<accession>A0A7K0J9S0</accession>
<dbReference type="AlphaFoldDB" id="A0A7K0J9S0"/>
<evidence type="ECO:0000256" key="5">
    <source>
        <dbReference type="ARBA" id="ARBA00023284"/>
    </source>
</evidence>
<dbReference type="Gene3D" id="3.40.30.10">
    <property type="entry name" value="Glutaredoxin"/>
    <property type="match status" value="1"/>
</dbReference>
<comment type="similarity">
    <text evidence="1">Belongs to the thioredoxin family. DsbA subfamily.</text>
</comment>
<keyword evidence="2" id="KW-0732">Signal</keyword>
<keyword evidence="5" id="KW-0676">Redox-active center</keyword>
<dbReference type="PANTHER" id="PTHR13887">
    <property type="entry name" value="GLUTATHIONE S-TRANSFERASE KAPPA"/>
    <property type="match status" value="1"/>
</dbReference>
<gene>
    <name evidence="8" type="ORF">FYJ43_11170</name>
</gene>
<evidence type="ECO:0000256" key="3">
    <source>
        <dbReference type="ARBA" id="ARBA00023002"/>
    </source>
</evidence>
<dbReference type="Proteomes" id="UP000466104">
    <property type="component" value="Unassembled WGS sequence"/>
</dbReference>
<dbReference type="InterPro" id="IPR036249">
    <property type="entry name" value="Thioredoxin-like_sf"/>
</dbReference>
<reference evidence="8 9" key="1">
    <citation type="submission" date="2019-08" db="EMBL/GenBank/DDBJ databases">
        <title>In-depth cultivation of the pig gut microbiome towards novel bacterial diversity and tailored functional studies.</title>
        <authorList>
            <person name="Wylensek D."/>
            <person name="Hitch T.C.A."/>
            <person name="Clavel T."/>
        </authorList>
    </citation>
    <scope>NUCLEOTIDE SEQUENCE [LARGE SCALE GENOMIC DNA]</scope>
    <source>
        <strain evidence="8 9">WCA-380-WT-3A</strain>
    </source>
</reference>
<keyword evidence="6" id="KW-0812">Transmembrane</keyword>
<dbReference type="GO" id="GO:0016491">
    <property type="term" value="F:oxidoreductase activity"/>
    <property type="evidence" value="ECO:0007669"/>
    <property type="project" value="UniProtKB-KW"/>
</dbReference>
<evidence type="ECO:0000313" key="8">
    <source>
        <dbReference type="EMBL" id="MSS46563.1"/>
    </source>
</evidence>
<sequence>MADKKTTATTSKRAALRAQQEAQELAKKRRRIIGVVAGVVVIALVVVAVIVGLNHKSDDTPTSGQITPPSATKDGVYTINPDKVKDGAITVTVFQDYQCPICKDAENALGKQLNQLSTDGKIKLEYHTLTFLDNNLRNDASTRAAMAAAAADSVGKLEAYHDVIYRHQPQREGEGYTDDQLRKDFASEAGITGSDLTKFQRIYDNKQTEQFVKNSNDKGLQELQKFGSAGTPTFLINGKPWNSWNAFVQSPPSADQLLQAIKAVN</sequence>
<keyword evidence="6" id="KW-0472">Membrane</keyword>
<feature type="transmembrane region" description="Helical" evidence="6">
    <location>
        <begin position="32"/>
        <end position="53"/>
    </location>
</feature>
<dbReference type="SUPFAM" id="SSF52833">
    <property type="entry name" value="Thioredoxin-like"/>
    <property type="match status" value="1"/>
</dbReference>
<evidence type="ECO:0000256" key="1">
    <source>
        <dbReference type="ARBA" id="ARBA00005791"/>
    </source>
</evidence>